<feature type="transmembrane region" description="Helical" evidence="13">
    <location>
        <begin position="1245"/>
        <end position="1269"/>
    </location>
</feature>
<feature type="transmembrane region" description="Helical" evidence="13">
    <location>
        <begin position="1281"/>
        <end position="1306"/>
    </location>
</feature>
<evidence type="ECO:0000256" key="8">
    <source>
        <dbReference type="ARBA" id="ARBA00022824"/>
    </source>
</evidence>
<feature type="compositionally biased region" description="Basic residues" evidence="12">
    <location>
        <begin position="49"/>
        <end position="63"/>
    </location>
</feature>
<protein>
    <recommendedName>
        <fullName evidence="4">GPI ethanolamine phosphate transferase 1</fullName>
    </recommendedName>
</protein>
<comment type="subcellular location">
    <subcellularLocation>
        <location evidence="1">Endoplasmic reticulum membrane</location>
        <topology evidence="1">Multi-pass membrane protein</topology>
    </subcellularLocation>
</comment>
<dbReference type="InterPro" id="IPR023534">
    <property type="entry name" value="Rof/RNase_P-like"/>
</dbReference>
<feature type="domain" description="GPI ethanolamine phosphate transferase 1 C-terminal" evidence="14">
    <location>
        <begin position="797"/>
        <end position="1274"/>
    </location>
</feature>
<dbReference type="Proteomes" id="UP001158986">
    <property type="component" value="Unassembled WGS sequence"/>
</dbReference>
<accession>A0ABN8D0C7</accession>
<comment type="pathway">
    <text evidence="2">Glycolipid biosynthesis; glycosylphosphatidylinositol-anchor biosynthesis.</text>
</comment>
<evidence type="ECO:0000256" key="3">
    <source>
        <dbReference type="ARBA" id="ARBA00008400"/>
    </source>
</evidence>
<evidence type="ECO:0000313" key="16">
    <source>
        <dbReference type="Proteomes" id="UP001158986"/>
    </source>
</evidence>
<evidence type="ECO:0000256" key="10">
    <source>
        <dbReference type="ARBA" id="ARBA00023136"/>
    </source>
</evidence>
<keyword evidence="10 13" id="KW-0472">Membrane</keyword>
<evidence type="ECO:0000313" key="15">
    <source>
        <dbReference type="EMBL" id="CAH0518001.1"/>
    </source>
</evidence>
<keyword evidence="9 13" id="KW-1133">Transmembrane helix</keyword>
<keyword evidence="7 13" id="KW-0812">Transmembrane</keyword>
<evidence type="ECO:0000256" key="6">
    <source>
        <dbReference type="ARBA" id="ARBA00022679"/>
    </source>
</evidence>
<evidence type="ECO:0000256" key="4">
    <source>
        <dbReference type="ARBA" id="ARBA00020831"/>
    </source>
</evidence>
<evidence type="ECO:0000256" key="9">
    <source>
        <dbReference type="ARBA" id="ARBA00022989"/>
    </source>
</evidence>
<evidence type="ECO:0000256" key="1">
    <source>
        <dbReference type="ARBA" id="ARBA00004477"/>
    </source>
</evidence>
<feature type="transmembrane region" description="Helical" evidence="13">
    <location>
        <begin position="903"/>
        <end position="919"/>
    </location>
</feature>
<dbReference type="InterPro" id="IPR017850">
    <property type="entry name" value="Alkaline_phosphatase_core_sf"/>
</dbReference>
<keyword evidence="16" id="KW-1185">Reference proteome</keyword>
<dbReference type="InterPro" id="IPR007070">
    <property type="entry name" value="GPI_EtnP_transferase_1"/>
</dbReference>
<dbReference type="Pfam" id="PF01868">
    <property type="entry name" value="RNase_P-MRP_p29"/>
    <property type="match status" value="1"/>
</dbReference>
<keyword evidence="5" id="KW-0337">GPI-anchor biosynthesis</keyword>
<proteinExistence type="inferred from homology"/>
<keyword evidence="11" id="KW-0325">Glycoprotein</keyword>
<feature type="transmembrane region" description="Helical" evidence="13">
    <location>
        <begin position="1023"/>
        <end position="1042"/>
    </location>
</feature>
<evidence type="ECO:0000256" key="11">
    <source>
        <dbReference type="ARBA" id="ARBA00023180"/>
    </source>
</evidence>
<feature type="region of interest" description="Disordered" evidence="12">
    <location>
        <begin position="43"/>
        <end position="85"/>
    </location>
</feature>
<dbReference type="InterPro" id="IPR002730">
    <property type="entry name" value="Rpp29/RNP1"/>
</dbReference>
<comment type="similarity">
    <text evidence="3">Belongs to the PIGG/PIGN/PIGO family. PIGN subfamily.</text>
</comment>
<dbReference type="InterPro" id="IPR037671">
    <property type="entry name" value="PIGN_N"/>
</dbReference>
<evidence type="ECO:0000259" key="14">
    <source>
        <dbReference type="Pfam" id="PF04987"/>
    </source>
</evidence>
<evidence type="ECO:0000256" key="7">
    <source>
        <dbReference type="ARBA" id="ARBA00022692"/>
    </source>
</evidence>
<dbReference type="InterPro" id="IPR017852">
    <property type="entry name" value="GPI_EtnP_transferase_1_C"/>
</dbReference>
<feature type="transmembrane region" description="Helical" evidence="13">
    <location>
        <begin position="1054"/>
        <end position="1073"/>
    </location>
</feature>
<feature type="transmembrane region" description="Helical" evidence="13">
    <location>
        <begin position="1109"/>
        <end position="1127"/>
    </location>
</feature>
<feature type="transmembrane region" description="Helical" evidence="13">
    <location>
        <begin position="1168"/>
        <end position="1186"/>
    </location>
</feature>
<evidence type="ECO:0000256" key="2">
    <source>
        <dbReference type="ARBA" id="ARBA00004687"/>
    </source>
</evidence>
<dbReference type="EMBL" id="CAKLCB010000253">
    <property type="protein sequence ID" value="CAH0518001.1"/>
    <property type="molecule type" value="Genomic_DNA"/>
</dbReference>
<feature type="transmembrane region" description="Helical" evidence="13">
    <location>
        <begin position="1133"/>
        <end position="1156"/>
    </location>
</feature>
<evidence type="ECO:0000256" key="5">
    <source>
        <dbReference type="ARBA" id="ARBA00022502"/>
    </source>
</evidence>
<keyword evidence="8" id="KW-0256">Endoplasmic reticulum</keyword>
<dbReference type="Gene3D" id="3.40.720.10">
    <property type="entry name" value="Alkaline Phosphatase, subunit A"/>
    <property type="match status" value="1"/>
</dbReference>
<dbReference type="PANTHER" id="PTHR12250:SF0">
    <property type="entry name" value="GPI ETHANOLAMINE PHOSPHATE TRANSFERASE 1"/>
    <property type="match status" value="1"/>
</dbReference>
<comment type="caution">
    <text evidence="15">The sequence shown here is derived from an EMBL/GenBank/DDBJ whole genome shotgun (WGS) entry which is preliminary data.</text>
</comment>
<dbReference type="SUPFAM" id="SSF53649">
    <property type="entry name" value="Alkaline phosphatase-like"/>
    <property type="match status" value="1"/>
</dbReference>
<dbReference type="Pfam" id="PF01663">
    <property type="entry name" value="Phosphodiest"/>
    <property type="match status" value="1"/>
</dbReference>
<reference evidence="15 16" key="1">
    <citation type="submission" date="2021-11" db="EMBL/GenBank/DDBJ databases">
        <authorList>
            <person name="Islam A."/>
            <person name="Islam S."/>
            <person name="Flora M.S."/>
            <person name="Rahman M."/>
            <person name="Ziaur R.M."/>
            <person name="Epstein J.H."/>
            <person name="Hassan M."/>
            <person name="Klassen M."/>
            <person name="Woodard K."/>
            <person name="Webb A."/>
            <person name="Webby R.J."/>
            <person name="El Zowalaty M.E."/>
        </authorList>
    </citation>
    <scope>NUCLEOTIDE SEQUENCE [LARGE SCALE GENOMIC DNA]</scope>
    <source>
        <strain evidence="15">Pbs1</strain>
    </source>
</reference>
<sequence length="1331" mass="150687">MSNKKRPRADLLSSLDAMFESAAQFTSSKYTLQAAAEAIGNKQQIYQGLKRKRKDKKRNKGKGNGKDADKPNENDGDKHLKNELRADPLYQKMNVELLAIGLKDCSLKSQVHALQNPRQLRETLQNYLELVTQGTRAGLSAVGSLKNKVLSLDNPFKMTATETTEKAIASTSKKQTAKLLSARRRRQLGLHLLSGEIKYSDAKQLNDIWIRYVSHVIESELCKVEHITDEAQLARNTKLQTKLKYLDLSGCPVEVIQSKRPCNVGLCGIIVAETQHTVQICCRVPLDDDDTSNGSIRTLVKSDSRFKVCISSTRNLLLDGAWLAERGHIFDIYFQSNVESFIPTTKNYTSSPPAKRVIIFTLDGCRVDKLFKVVAGYTNHYDLNTDSSINTTFRHENQIPFLGNVMRHRGSWGVSHNHVPTESRPCHVALTAGIYEDPHAVYENWRQHPVPFDSVFNQSSSAFLYGNRDVVPMLARHAPQAMEEHYTAQEEAKMVRKDTTLLDIWAYDKVEKLFTRGTEVKDLELYNQLHQEKLVIYCHFLGTDVTGPIYGTDSRKYLENIAVVDTLIEKAYKMIEKYYGNDGRTAYVVTVDHGMDLHGNHGNNAPAETRTAIIAWGAGVQGPEMTMTNNLRKSGFDIELPTQSREEVLARLESQVQEEQAATREWGTVLNYKRKDVMQVDVAALISALAGLPFPRNSVGIIPFTYLNKDKYRTKAMRANAQQLYNHALRKEEVKRAHRGLLFVPYSPLYQRIPDLKAHIDEAISSISEGHNNATHDNAHQVVEMLSQEMIEICRNAIVYYQTYDCFFLLGSVVFGYAGWTLVMTVGYLHPDTFRVRRLFTHSIGVKFIALVAAVMWWRYHANSPLTYYLYGLCPLVFWNFVWNHRGQLLAVLPAGQTSWRKSSIQITFLFIFLELVVLGYQRRVMFSLLFVLLALQAILANDEMVKLSGGILSKDWCGRRLVSPSTCLSASYLLIAIFPSVPSEYDENTSLVHIGGFMVLAFACITIRSVSTVSAPISQWKAVLLCGVFPVFLALLTLHWTTSYFDRKKLPPYFLVAANWVLAVMPSVWMIIECKCQSNKTVGLHLVKQKDENDLECQQTGRGVVRVAVVRLIRVILALTPALALLSTAYEVLFYLALCSALVSWLMMEAEVCITEGVSITREVQRALMLLLFAQVSFFGTNSVASMTNFQLRSIRRFSPESTPFMASALVILKLSIPFAVVGCAFRLILLLPSRVVSMREKSVWYLRYLLIAMSFVDMIAMQMLFLVKNEGSWKQMGNSIAKFCIINAQIVILPMTFFFAWMYVHDLEFLGKGYYYKTSIEKDEDEKVN</sequence>
<name>A0ABN8D0C7_9STRA</name>
<evidence type="ECO:0000256" key="12">
    <source>
        <dbReference type="SAM" id="MobiDB-lite"/>
    </source>
</evidence>
<dbReference type="InterPro" id="IPR036980">
    <property type="entry name" value="RNase_P/MRP_Rpp29_sf"/>
</dbReference>
<keyword evidence="6" id="KW-0808">Transferase</keyword>
<dbReference type="CDD" id="cd16020">
    <property type="entry name" value="GPI_EPT_1"/>
    <property type="match status" value="1"/>
</dbReference>
<feature type="transmembrane region" description="Helical" evidence="13">
    <location>
        <begin position="925"/>
        <end position="941"/>
    </location>
</feature>
<organism evidence="15 16">
    <name type="scientific">Peronospora belbahrii</name>
    <dbReference type="NCBI Taxonomy" id="622444"/>
    <lineage>
        <taxon>Eukaryota</taxon>
        <taxon>Sar</taxon>
        <taxon>Stramenopiles</taxon>
        <taxon>Oomycota</taxon>
        <taxon>Peronosporomycetes</taxon>
        <taxon>Peronosporales</taxon>
        <taxon>Peronosporaceae</taxon>
        <taxon>Peronospora</taxon>
    </lineage>
</organism>
<dbReference type="Pfam" id="PF04987">
    <property type="entry name" value="PigN"/>
    <property type="match status" value="1"/>
</dbReference>
<feature type="transmembrane region" description="Helical" evidence="13">
    <location>
        <begin position="992"/>
        <end position="1011"/>
    </location>
</feature>
<feature type="transmembrane region" description="Helical" evidence="13">
    <location>
        <begin position="807"/>
        <end position="827"/>
    </location>
</feature>
<feature type="transmembrane region" description="Helical" evidence="13">
    <location>
        <begin position="866"/>
        <end position="883"/>
    </location>
</feature>
<dbReference type="PANTHER" id="PTHR12250">
    <property type="entry name" value="PHOSPHATIDYLINOSITOL GLYCAN, CLASS N"/>
    <property type="match status" value="1"/>
</dbReference>
<evidence type="ECO:0000256" key="13">
    <source>
        <dbReference type="SAM" id="Phobius"/>
    </source>
</evidence>
<feature type="transmembrane region" description="Helical" evidence="13">
    <location>
        <begin position="1206"/>
        <end position="1233"/>
    </location>
</feature>
<dbReference type="InterPro" id="IPR002591">
    <property type="entry name" value="Phosphodiest/P_Trfase"/>
</dbReference>
<feature type="transmembrane region" description="Helical" evidence="13">
    <location>
        <begin position="839"/>
        <end position="860"/>
    </location>
</feature>
<feature type="compositionally biased region" description="Basic and acidic residues" evidence="12">
    <location>
        <begin position="64"/>
        <end position="85"/>
    </location>
</feature>
<dbReference type="Gene3D" id="2.30.30.210">
    <property type="entry name" value="Ribonuclease P/MRP, subunit p29"/>
    <property type="match status" value="1"/>
</dbReference>
<dbReference type="SUPFAM" id="SSF101744">
    <property type="entry name" value="Rof/RNase P subunit-like"/>
    <property type="match status" value="1"/>
</dbReference>
<gene>
    <name evidence="15" type="ORF">PBS001_LOCUS4587</name>
</gene>